<dbReference type="EMBL" id="CAJPDR010000495">
    <property type="protein sequence ID" value="CAF9937950.1"/>
    <property type="molecule type" value="Genomic_DNA"/>
</dbReference>
<sequence length="148" mass="16609">MFSTGLIAIAASAVSVYFRHKLKYTEDKTLIEVDAGIITACMPSFARMLHHHLPPWATLKARLNFFTVASHKKSSQRDLVAVSKDSRPTHFNKDYYWGKGHGPYINRVNPIAGNDLESLENVGDYIGGAGTETCEDDRIYLKHDPQQD</sequence>
<name>A0A8H3G8S0_9LECA</name>
<dbReference type="Proteomes" id="UP000664203">
    <property type="component" value="Unassembled WGS sequence"/>
</dbReference>
<gene>
    <name evidence="1" type="ORF">ALECFALPRED_007456</name>
</gene>
<keyword evidence="2" id="KW-1185">Reference proteome</keyword>
<accession>A0A8H3G8S0</accession>
<protein>
    <submittedName>
        <fullName evidence="1">Uncharacterized protein</fullName>
    </submittedName>
</protein>
<comment type="caution">
    <text evidence="1">The sequence shown here is derived from an EMBL/GenBank/DDBJ whole genome shotgun (WGS) entry which is preliminary data.</text>
</comment>
<dbReference type="AlphaFoldDB" id="A0A8H3G8S0"/>
<organism evidence="1 2">
    <name type="scientific">Alectoria fallacina</name>
    <dbReference type="NCBI Taxonomy" id="1903189"/>
    <lineage>
        <taxon>Eukaryota</taxon>
        <taxon>Fungi</taxon>
        <taxon>Dikarya</taxon>
        <taxon>Ascomycota</taxon>
        <taxon>Pezizomycotina</taxon>
        <taxon>Lecanoromycetes</taxon>
        <taxon>OSLEUM clade</taxon>
        <taxon>Lecanoromycetidae</taxon>
        <taxon>Lecanorales</taxon>
        <taxon>Lecanorineae</taxon>
        <taxon>Parmeliaceae</taxon>
        <taxon>Alectoria</taxon>
    </lineage>
</organism>
<reference evidence="1" key="1">
    <citation type="submission" date="2021-03" db="EMBL/GenBank/DDBJ databases">
        <authorList>
            <person name="Tagirdzhanova G."/>
        </authorList>
    </citation>
    <scope>NUCLEOTIDE SEQUENCE</scope>
</reference>
<evidence type="ECO:0000313" key="1">
    <source>
        <dbReference type="EMBL" id="CAF9937950.1"/>
    </source>
</evidence>
<dbReference type="OrthoDB" id="5342292at2759"/>
<evidence type="ECO:0000313" key="2">
    <source>
        <dbReference type="Proteomes" id="UP000664203"/>
    </source>
</evidence>
<proteinExistence type="predicted"/>